<dbReference type="Pfam" id="PF05685">
    <property type="entry name" value="Uma2"/>
    <property type="match status" value="1"/>
</dbReference>
<reference evidence="2 3" key="1">
    <citation type="submission" date="2016-04" db="EMBL/GenBank/DDBJ databases">
        <title>Genome sequence of Clostridium magnum DSM 2767.</title>
        <authorList>
            <person name="Poehlein A."/>
            <person name="Uhlig R."/>
            <person name="Fischer R."/>
            <person name="Bahl H."/>
            <person name="Daniel R."/>
        </authorList>
    </citation>
    <scope>NUCLEOTIDE SEQUENCE [LARGE SCALE GENOMIC DNA]</scope>
    <source>
        <strain evidence="2 3">DSM 2767</strain>
    </source>
</reference>
<dbReference type="PATRIC" id="fig|1121326.3.peg.4673"/>
<dbReference type="PANTHER" id="PTHR36558:SF1">
    <property type="entry name" value="RESTRICTION ENDONUCLEASE DOMAIN-CONTAINING PROTEIN-RELATED"/>
    <property type="match status" value="1"/>
</dbReference>
<accession>A0A161YIF1</accession>
<proteinExistence type="predicted"/>
<dbReference type="OrthoDB" id="9798254at2"/>
<protein>
    <recommendedName>
        <fullName evidence="1">Putative restriction endonuclease domain-containing protein</fullName>
    </recommendedName>
</protein>
<dbReference type="CDD" id="cd06260">
    <property type="entry name" value="DUF820-like"/>
    <property type="match status" value="1"/>
</dbReference>
<gene>
    <name evidence="2" type="ORF">CLMAG_46140</name>
</gene>
<dbReference type="RefSeq" id="WP_066627561.1">
    <property type="nucleotide sequence ID" value="NZ_FQXL01000006.1"/>
</dbReference>
<dbReference type="EMBL" id="LWAE01000006">
    <property type="protein sequence ID" value="KZL90122.1"/>
    <property type="molecule type" value="Genomic_DNA"/>
</dbReference>
<dbReference type="PANTHER" id="PTHR36558">
    <property type="entry name" value="GLR1098 PROTEIN"/>
    <property type="match status" value="1"/>
</dbReference>
<sequence length="192" mass="22411">MSLVNPIDFLTFEQFVKIAESIKDNTGHITEYSNGEILYFSPTAKHSVSINNIIGILRNKLPNNCIAISELHVKFSESEYRIPDISVFCGMDIKEIYENDTLHLEIPKLIFEVLSESTEKSDREYKMKLYANNGIEEYLLVDYKNKTIEQYYLNDNSYKLNKKYIDKELCALLLYPQISFVVSDVFKIFMNE</sequence>
<dbReference type="Gene3D" id="3.90.1570.10">
    <property type="entry name" value="tt1808, chain A"/>
    <property type="match status" value="1"/>
</dbReference>
<organism evidence="2 3">
    <name type="scientific">Clostridium magnum DSM 2767</name>
    <dbReference type="NCBI Taxonomy" id="1121326"/>
    <lineage>
        <taxon>Bacteria</taxon>
        <taxon>Bacillati</taxon>
        <taxon>Bacillota</taxon>
        <taxon>Clostridia</taxon>
        <taxon>Eubacteriales</taxon>
        <taxon>Clostridiaceae</taxon>
        <taxon>Clostridium</taxon>
    </lineage>
</organism>
<dbReference type="SUPFAM" id="SSF52980">
    <property type="entry name" value="Restriction endonuclease-like"/>
    <property type="match status" value="1"/>
</dbReference>
<evidence type="ECO:0000259" key="1">
    <source>
        <dbReference type="Pfam" id="PF05685"/>
    </source>
</evidence>
<comment type="caution">
    <text evidence="2">The sequence shown here is derived from an EMBL/GenBank/DDBJ whole genome shotgun (WGS) entry which is preliminary data.</text>
</comment>
<dbReference type="STRING" id="1121326.CLMAG_46140"/>
<dbReference type="Proteomes" id="UP000076603">
    <property type="component" value="Unassembled WGS sequence"/>
</dbReference>
<feature type="domain" description="Putative restriction endonuclease" evidence="1">
    <location>
        <begin position="12"/>
        <end position="161"/>
    </location>
</feature>
<dbReference type="AlphaFoldDB" id="A0A161YIF1"/>
<evidence type="ECO:0000313" key="3">
    <source>
        <dbReference type="Proteomes" id="UP000076603"/>
    </source>
</evidence>
<dbReference type="InterPro" id="IPR008538">
    <property type="entry name" value="Uma2"/>
</dbReference>
<evidence type="ECO:0000313" key="2">
    <source>
        <dbReference type="EMBL" id="KZL90122.1"/>
    </source>
</evidence>
<dbReference type="InterPro" id="IPR011335">
    <property type="entry name" value="Restrct_endonuc-II-like"/>
</dbReference>
<keyword evidence="3" id="KW-1185">Reference proteome</keyword>
<name>A0A161YIF1_9CLOT</name>
<dbReference type="InterPro" id="IPR012296">
    <property type="entry name" value="Nuclease_put_TT1808"/>
</dbReference>